<evidence type="ECO:0000256" key="1">
    <source>
        <dbReference type="SAM" id="SignalP"/>
    </source>
</evidence>
<evidence type="ECO:0000313" key="4">
    <source>
        <dbReference type="Proteomes" id="UP000071392"/>
    </source>
</evidence>
<feature type="signal peptide" evidence="1">
    <location>
        <begin position="1"/>
        <end position="23"/>
    </location>
</feature>
<dbReference type="Pfam" id="PF13349">
    <property type="entry name" value="DUF4097"/>
    <property type="match status" value="1"/>
</dbReference>
<dbReference type="Proteomes" id="UP000071392">
    <property type="component" value="Unassembled WGS sequence"/>
</dbReference>
<accession>A0A139SS28</accession>
<protein>
    <recommendedName>
        <fullName evidence="2">DUF4097 domain-containing protein</fullName>
    </recommendedName>
</protein>
<dbReference type="STRING" id="1548208.AXK12_02025"/>
<comment type="caution">
    <text evidence="3">The sequence shown here is derived from an EMBL/GenBank/DDBJ whole genome shotgun (WGS) entry which is preliminary data.</text>
</comment>
<organism evidence="3 4">
    <name type="scientific">Cephaloticoccus capnophilus</name>
    <dbReference type="NCBI Taxonomy" id="1548208"/>
    <lineage>
        <taxon>Bacteria</taxon>
        <taxon>Pseudomonadati</taxon>
        <taxon>Verrucomicrobiota</taxon>
        <taxon>Opitutia</taxon>
        <taxon>Opitutales</taxon>
        <taxon>Opitutaceae</taxon>
        <taxon>Cephaloticoccus</taxon>
    </lineage>
</organism>
<keyword evidence="1" id="KW-0732">Signal</keyword>
<proteinExistence type="predicted"/>
<gene>
    <name evidence="3" type="ORF">AXK12_02025</name>
</gene>
<dbReference type="InterPro" id="IPR025164">
    <property type="entry name" value="Toastrack_DUF4097"/>
</dbReference>
<reference evidence="3 4" key="1">
    <citation type="submission" date="2016-02" db="EMBL/GenBank/DDBJ databases">
        <authorList>
            <person name="Wen L."/>
            <person name="He K."/>
            <person name="Yang H."/>
        </authorList>
    </citation>
    <scope>NUCLEOTIDE SEQUENCE [LARGE SCALE GENOMIC DNA]</scope>
    <source>
        <strain evidence="3 4">CV41</strain>
    </source>
</reference>
<dbReference type="AlphaFoldDB" id="A0A139SS28"/>
<feature type="chain" id="PRO_5007299421" description="DUF4097 domain-containing protein" evidence="1">
    <location>
        <begin position="24"/>
        <end position="289"/>
    </location>
</feature>
<sequence>MRSLFVCSLLSLLLGQFAVQVRADSDGDGSHEFSEPRSLKLDYSGVRCVVFNVRENKLRVDASPHPQPVLSGYVCATSEAQLAKLTLQQERQGDRLLVSLLREEAEVKDKEQPPSDSLRSYGYMDLRVAVPLEIGVEVNVTSGDAWVTGAHSLTAKVGSGELEARRIPGAVILSVGSGEVELRDIGSLTVGSIGSGEVDVENVRGLVRVNSIGSGAFDLEGADGDVKIEAVGNGEVDLERVRGSVTVGSLGAGDLEVEDVAGDFIVKERGHGRVEWRRVGGVVEIPQQR</sequence>
<evidence type="ECO:0000313" key="3">
    <source>
        <dbReference type="EMBL" id="KXU37399.1"/>
    </source>
</evidence>
<evidence type="ECO:0000259" key="2">
    <source>
        <dbReference type="Pfam" id="PF13349"/>
    </source>
</evidence>
<dbReference type="Gene3D" id="2.160.20.120">
    <property type="match status" value="1"/>
</dbReference>
<feature type="domain" description="DUF4097" evidence="2">
    <location>
        <begin position="150"/>
        <end position="270"/>
    </location>
</feature>
<keyword evidence="4" id="KW-1185">Reference proteome</keyword>
<dbReference type="EMBL" id="LSZP01000009">
    <property type="protein sequence ID" value="KXU37399.1"/>
    <property type="molecule type" value="Genomic_DNA"/>
</dbReference>
<name>A0A139SS28_9BACT</name>